<proteinExistence type="predicted"/>
<evidence type="ECO:0000313" key="2">
    <source>
        <dbReference type="Proteomes" id="UP000236291"/>
    </source>
</evidence>
<dbReference type="PANTHER" id="PTHR47150:SF5">
    <property type="entry name" value="OS07G0546750 PROTEIN"/>
    <property type="match status" value="1"/>
</dbReference>
<protein>
    <submittedName>
        <fullName evidence="1">Ribosomal protein</fullName>
    </submittedName>
</protein>
<dbReference type="Pfam" id="PF04827">
    <property type="entry name" value="Plant_tran"/>
    <property type="match status" value="1"/>
</dbReference>
<name>A0A2K3KY49_TRIPR</name>
<dbReference type="InterPro" id="IPR006912">
    <property type="entry name" value="Harbinger_derived_prot"/>
</dbReference>
<evidence type="ECO:0000313" key="1">
    <source>
        <dbReference type="EMBL" id="PNX71201.1"/>
    </source>
</evidence>
<gene>
    <name evidence="1" type="ORF">L195_g027072</name>
</gene>
<dbReference type="STRING" id="57577.A0A2K3KY49"/>
<dbReference type="GO" id="GO:0005840">
    <property type="term" value="C:ribosome"/>
    <property type="evidence" value="ECO:0007669"/>
    <property type="project" value="UniProtKB-KW"/>
</dbReference>
<sequence length="157" mass="18447">MILTYYLADGIYPSYPTFVKSIRLPQSEADKLFAKYQEGCRKDIERAFGVLQARFKIIREPARLWDIADLSIIMRSCIILHNMIVEDERDSYSQRWTDFEQFEESGSSAPQPYSTEVLPAFANHVRARSELRDQKVHHELQADLVKHIWTKFGMFQN</sequence>
<comment type="caution">
    <text evidence="1">The sequence shown here is derived from an EMBL/GenBank/DDBJ whole genome shotgun (WGS) entry which is preliminary data.</text>
</comment>
<reference evidence="1 2" key="2">
    <citation type="journal article" date="2017" name="Front. Plant Sci.">
        <title>Gene Classification and Mining of Molecular Markers Useful in Red Clover (Trifolium pratense) Breeding.</title>
        <authorList>
            <person name="Istvanek J."/>
            <person name="Dluhosova J."/>
            <person name="Dluhos P."/>
            <person name="Patkova L."/>
            <person name="Nedelnik J."/>
            <person name="Repkova J."/>
        </authorList>
    </citation>
    <scope>NUCLEOTIDE SEQUENCE [LARGE SCALE GENOMIC DNA]</scope>
    <source>
        <strain evidence="2">cv. Tatra</strain>
        <tissue evidence="1">Young leaves</tissue>
    </source>
</reference>
<organism evidence="1 2">
    <name type="scientific">Trifolium pratense</name>
    <name type="common">Red clover</name>
    <dbReference type="NCBI Taxonomy" id="57577"/>
    <lineage>
        <taxon>Eukaryota</taxon>
        <taxon>Viridiplantae</taxon>
        <taxon>Streptophyta</taxon>
        <taxon>Embryophyta</taxon>
        <taxon>Tracheophyta</taxon>
        <taxon>Spermatophyta</taxon>
        <taxon>Magnoliopsida</taxon>
        <taxon>eudicotyledons</taxon>
        <taxon>Gunneridae</taxon>
        <taxon>Pentapetalae</taxon>
        <taxon>rosids</taxon>
        <taxon>fabids</taxon>
        <taxon>Fabales</taxon>
        <taxon>Fabaceae</taxon>
        <taxon>Papilionoideae</taxon>
        <taxon>50 kb inversion clade</taxon>
        <taxon>NPAAA clade</taxon>
        <taxon>Hologalegina</taxon>
        <taxon>IRL clade</taxon>
        <taxon>Trifolieae</taxon>
        <taxon>Trifolium</taxon>
    </lineage>
</organism>
<reference evidence="1 2" key="1">
    <citation type="journal article" date="2014" name="Am. J. Bot.">
        <title>Genome assembly and annotation for red clover (Trifolium pratense; Fabaceae).</title>
        <authorList>
            <person name="Istvanek J."/>
            <person name="Jaros M."/>
            <person name="Krenek A."/>
            <person name="Repkova J."/>
        </authorList>
    </citation>
    <scope>NUCLEOTIDE SEQUENCE [LARGE SCALE GENOMIC DNA]</scope>
    <source>
        <strain evidence="2">cv. Tatra</strain>
        <tissue evidence="1">Young leaves</tissue>
    </source>
</reference>
<keyword evidence="1" id="KW-0689">Ribosomal protein</keyword>
<accession>A0A2K3KY49</accession>
<dbReference type="PANTHER" id="PTHR47150">
    <property type="entry name" value="OS12G0169200 PROTEIN"/>
    <property type="match status" value="1"/>
</dbReference>
<dbReference type="EMBL" id="ASHM01023009">
    <property type="protein sequence ID" value="PNX71201.1"/>
    <property type="molecule type" value="Genomic_DNA"/>
</dbReference>
<dbReference type="AlphaFoldDB" id="A0A2K3KY49"/>
<dbReference type="Proteomes" id="UP000236291">
    <property type="component" value="Unassembled WGS sequence"/>
</dbReference>
<keyword evidence="1" id="KW-0687">Ribonucleoprotein</keyword>